<accession>A0A314Y6J8</accession>
<dbReference type="AlphaFoldDB" id="A0A314Y6J8"/>
<dbReference type="STRING" id="2094558.A0A314Y6J8"/>
<reference evidence="1 2" key="1">
    <citation type="submission" date="2018-02" db="EMBL/GenBank/DDBJ databases">
        <title>Draft genome of wild Prunus yedoensis var. nudiflora.</title>
        <authorList>
            <person name="Baek S."/>
            <person name="Kim J.-H."/>
            <person name="Choi K."/>
            <person name="Kim G.-B."/>
            <person name="Cho A."/>
            <person name="Jang H."/>
            <person name="Shin C.-H."/>
            <person name="Yu H.-J."/>
            <person name="Mun J.-H."/>
        </authorList>
    </citation>
    <scope>NUCLEOTIDE SEQUENCE [LARGE SCALE GENOMIC DNA]</scope>
    <source>
        <strain evidence="2">cv. Jeju island</strain>
        <tissue evidence="1">Leaf</tissue>
    </source>
</reference>
<dbReference type="EMBL" id="PJQY01001311">
    <property type="protein sequence ID" value="PQQ03725.1"/>
    <property type="molecule type" value="Genomic_DNA"/>
</dbReference>
<gene>
    <name evidence="1" type="ORF">Pyn_29372</name>
</gene>
<name>A0A314Y6J8_PRUYE</name>
<dbReference type="Proteomes" id="UP000250321">
    <property type="component" value="Unassembled WGS sequence"/>
</dbReference>
<evidence type="ECO:0000313" key="1">
    <source>
        <dbReference type="EMBL" id="PQQ03725.1"/>
    </source>
</evidence>
<dbReference type="OrthoDB" id="1693547at2759"/>
<protein>
    <submittedName>
        <fullName evidence="1">Uncharacterized protein</fullName>
    </submittedName>
</protein>
<sequence length="132" mass="14783">MADFIDEAFQLQFEKRRKKSTSIRRRADKIEKAMEAQQTKSVAVTILHNATIITMEPDARVFRNGGVVIETQLFGTVGSVYGFGISALDAHPYSYPSGIFQVRGSPYLILVWPRNLLLLGSGTCPRMDFCHS</sequence>
<proteinExistence type="predicted"/>
<comment type="caution">
    <text evidence="1">The sequence shown here is derived from an EMBL/GenBank/DDBJ whole genome shotgun (WGS) entry which is preliminary data.</text>
</comment>
<keyword evidence="2" id="KW-1185">Reference proteome</keyword>
<evidence type="ECO:0000313" key="2">
    <source>
        <dbReference type="Proteomes" id="UP000250321"/>
    </source>
</evidence>
<organism evidence="1 2">
    <name type="scientific">Prunus yedoensis var. nudiflora</name>
    <dbReference type="NCBI Taxonomy" id="2094558"/>
    <lineage>
        <taxon>Eukaryota</taxon>
        <taxon>Viridiplantae</taxon>
        <taxon>Streptophyta</taxon>
        <taxon>Embryophyta</taxon>
        <taxon>Tracheophyta</taxon>
        <taxon>Spermatophyta</taxon>
        <taxon>Magnoliopsida</taxon>
        <taxon>eudicotyledons</taxon>
        <taxon>Gunneridae</taxon>
        <taxon>Pentapetalae</taxon>
        <taxon>rosids</taxon>
        <taxon>fabids</taxon>
        <taxon>Rosales</taxon>
        <taxon>Rosaceae</taxon>
        <taxon>Amygdaloideae</taxon>
        <taxon>Amygdaleae</taxon>
        <taxon>Prunus</taxon>
    </lineage>
</organism>